<organism evidence="2 3">
    <name type="scientific">Russula ochroleuca</name>
    <dbReference type="NCBI Taxonomy" id="152965"/>
    <lineage>
        <taxon>Eukaryota</taxon>
        <taxon>Fungi</taxon>
        <taxon>Dikarya</taxon>
        <taxon>Basidiomycota</taxon>
        <taxon>Agaricomycotina</taxon>
        <taxon>Agaricomycetes</taxon>
        <taxon>Russulales</taxon>
        <taxon>Russulaceae</taxon>
        <taxon>Russula</taxon>
    </lineage>
</organism>
<proteinExistence type="predicted"/>
<sequence length="515" mass="55288">MASPSSPSPSISPPSLLQSSFSSTAETPPVPHTPPRGRPRYPSSLAHDGLRVPLHRRGTSKTYERLEDLLKEAGYKETRIFTPETERHRGNELVHGEARQNDGKLRNGVDTVVGLLAGLVLGQAHGQPTDSTAPRSDRVGQDTLVPPPTHKHGTALDISSTARMSLSQIRGAPSHPPTSSGLTGSGAPPNVHASPARAYLRHIASAPNIPRRRFHGEHASTPVAKRSTTSLKDDHHTKRSPLPPMPPSWLGTVTRAVLGFPGALRGKGRSNQKRPTSRLEDTAARLRGRSTPSLPTSSDLLQPPTLPTMRSQVSPGQVVRINVVCRSAPASRSSSLVGRKLGSDSLASSCLGDLSNGSVRGKGKASQSAGKKHRHKKQGRLADSGPSLRDRLEDGFSLHSPGDGDYYDLSSEDEDEDEVDLSKLLVHVRRQRSIKSLQRHLQRASKPHGRDNGSSNVAGTWTLHGGDGSAAAYDARGRIRRGSVNDGDWGASIAPGPGRDSRSFNRRREIPVSWT</sequence>
<accession>A0A9P5MW11</accession>
<dbReference type="AlphaFoldDB" id="A0A9P5MW11"/>
<feature type="compositionally biased region" description="Basic and acidic residues" evidence="1">
    <location>
        <begin position="499"/>
        <end position="515"/>
    </location>
</feature>
<gene>
    <name evidence="2" type="ORF">DFH94DRAFT_741564</name>
</gene>
<feature type="compositionally biased region" description="Low complexity" evidence="1">
    <location>
        <begin position="13"/>
        <end position="23"/>
    </location>
</feature>
<reference evidence="2" key="2">
    <citation type="journal article" date="2020" name="Nat. Commun.">
        <title>Large-scale genome sequencing of mycorrhizal fungi provides insights into the early evolution of symbiotic traits.</title>
        <authorList>
            <person name="Miyauchi S."/>
            <person name="Kiss E."/>
            <person name="Kuo A."/>
            <person name="Drula E."/>
            <person name="Kohler A."/>
            <person name="Sanchez-Garcia M."/>
            <person name="Morin E."/>
            <person name="Andreopoulos B."/>
            <person name="Barry K.W."/>
            <person name="Bonito G."/>
            <person name="Buee M."/>
            <person name="Carver A."/>
            <person name="Chen C."/>
            <person name="Cichocki N."/>
            <person name="Clum A."/>
            <person name="Culley D."/>
            <person name="Crous P.W."/>
            <person name="Fauchery L."/>
            <person name="Girlanda M."/>
            <person name="Hayes R.D."/>
            <person name="Keri Z."/>
            <person name="LaButti K."/>
            <person name="Lipzen A."/>
            <person name="Lombard V."/>
            <person name="Magnuson J."/>
            <person name="Maillard F."/>
            <person name="Murat C."/>
            <person name="Nolan M."/>
            <person name="Ohm R.A."/>
            <person name="Pangilinan J."/>
            <person name="Pereira M.F."/>
            <person name="Perotto S."/>
            <person name="Peter M."/>
            <person name="Pfister S."/>
            <person name="Riley R."/>
            <person name="Sitrit Y."/>
            <person name="Stielow J.B."/>
            <person name="Szollosi G."/>
            <person name="Zifcakova L."/>
            <person name="Stursova M."/>
            <person name="Spatafora J.W."/>
            <person name="Tedersoo L."/>
            <person name="Vaario L.M."/>
            <person name="Yamada A."/>
            <person name="Yan M."/>
            <person name="Wang P."/>
            <person name="Xu J."/>
            <person name="Bruns T."/>
            <person name="Baldrian P."/>
            <person name="Vilgalys R."/>
            <person name="Dunand C."/>
            <person name="Henrissat B."/>
            <person name="Grigoriev I.V."/>
            <person name="Hibbett D."/>
            <person name="Nagy L.G."/>
            <person name="Martin F.M."/>
        </authorList>
    </citation>
    <scope>NUCLEOTIDE SEQUENCE</scope>
    <source>
        <strain evidence="2">Prilba</strain>
    </source>
</reference>
<feature type="region of interest" description="Disordered" evidence="1">
    <location>
        <begin position="440"/>
        <end position="462"/>
    </location>
</feature>
<dbReference type="EMBL" id="WHVB01000008">
    <property type="protein sequence ID" value="KAF8480261.1"/>
    <property type="molecule type" value="Genomic_DNA"/>
</dbReference>
<feature type="compositionally biased region" description="Basic residues" evidence="1">
    <location>
        <begin position="370"/>
        <end position="379"/>
    </location>
</feature>
<feature type="region of interest" description="Disordered" evidence="1">
    <location>
        <begin position="125"/>
        <end position="193"/>
    </location>
</feature>
<feature type="compositionally biased region" description="Pro residues" evidence="1">
    <location>
        <begin position="1"/>
        <end position="12"/>
    </location>
</feature>
<evidence type="ECO:0000256" key="1">
    <source>
        <dbReference type="SAM" id="MobiDB-lite"/>
    </source>
</evidence>
<feature type="region of interest" description="Disordered" evidence="1">
    <location>
        <begin position="1"/>
        <end position="60"/>
    </location>
</feature>
<evidence type="ECO:0000313" key="2">
    <source>
        <dbReference type="EMBL" id="KAF8480261.1"/>
    </source>
</evidence>
<feature type="compositionally biased region" description="Polar residues" evidence="1">
    <location>
        <begin position="157"/>
        <end position="168"/>
    </location>
</feature>
<feature type="region of interest" description="Disordered" evidence="1">
    <location>
        <begin position="206"/>
        <end position="249"/>
    </location>
</feature>
<protein>
    <submittedName>
        <fullName evidence="2">Uncharacterized protein</fullName>
    </submittedName>
</protein>
<comment type="caution">
    <text evidence="2">The sequence shown here is derived from an EMBL/GenBank/DDBJ whole genome shotgun (WGS) entry which is preliminary data.</text>
</comment>
<evidence type="ECO:0000313" key="3">
    <source>
        <dbReference type="Proteomes" id="UP000759537"/>
    </source>
</evidence>
<keyword evidence="3" id="KW-1185">Reference proteome</keyword>
<feature type="region of interest" description="Disordered" evidence="1">
    <location>
        <begin position="484"/>
        <end position="515"/>
    </location>
</feature>
<feature type="region of interest" description="Disordered" evidence="1">
    <location>
        <begin position="347"/>
        <end position="413"/>
    </location>
</feature>
<feature type="region of interest" description="Disordered" evidence="1">
    <location>
        <begin position="262"/>
        <end position="314"/>
    </location>
</feature>
<name>A0A9P5MW11_9AGAM</name>
<reference evidence="2" key="1">
    <citation type="submission" date="2019-10" db="EMBL/GenBank/DDBJ databases">
        <authorList>
            <consortium name="DOE Joint Genome Institute"/>
            <person name="Kuo A."/>
            <person name="Miyauchi S."/>
            <person name="Kiss E."/>
            <person name="Drula E."/>
            <person name="Kohler A."/>
            <person name="Sanchez-Garcia M."/>
            <person name="Andreopoulos B."/>
            <person name="Barry K.W."/>
            <person name="Bonito G."/>
            <person name="Buee M."/>
            <person name="Carver A."/>
            <person name="Chen C."/>
            <person name="Cichocki N."/>
            <person name="Clum A."/>
            <person name="Culley D."/>
            <person name="Crous P.W."/>
            <person name="Fauchery L."/>
            <person name="Girlanda M."/>
            <person name="Hayes R."/>
            <person name="Keri Z."/>
            <person name="LaButti K."/>
            <person name="Lipzen A."/>
            <person name="Lombard V."/>
            <person name="Magnuson J."/>
            <person name="Maillard F."/>
            <person name="Morin E."/>
            <person name="Murat C."/>
            <person name="Nolan M."/>
            <person name="Ohm R."/>
            <person name="Pangilinan J."/>
            <person name="Pereira M."/>
            <person name="Perotto S."/>
            <person name="Peter M."/>
            <person name="Riley R."/>
            <person name="Sitrit Y."/>
            <person name="Stielow B."/>
            <person name="Szollosi G."/>
            <person name="Zifcakova L."/>
            <person name="Stursova M."/>
            <person name="Spatafora J.W."/>
            <person name="Tedersoo L."/>
            <person name="Vaario L.-M."/>
            <person name="Yamada A."/>
            <person name="Yan M."/>
            <person name="Wang P."/>
            <person name="Xu J."/>
            <person name="Bruns T."/>
            <person name="Baldrian P."/>
            <person name="Vilgalys R."/>
            <person name="Henrissat B."/>
            <person name="Grigoriev I.V."/>
            <person name="Hibbett D."/>
            <person name="Nagy L.G."/>
            <person name="Martin F.M."/>
        </authorList>
    </citation>
    <scope>NUCLEOTIDE SEQUENCE</scope>
    <source>
        <strain evidence="2">Prilba</strain>
    </source>
</reference>
<dbReference type="OrthoDB" id="2536714at2759"/>
<feature type="compositionally biased region" description="Low complexity" evidence="1">
    <location>
        <begin position="290"/>
        <end position="303"/>
    </location>
</feature>
<dbReference type="Proteomes" id="UP000759537">
    <property type="component" value="Unassembled WGS sequence"/>
</dbReference>
<feature type="compositionally biased region" description="Basic residues" evidence="1">
    <location>
        <begin position="266"/>
        <end position="276"/>
    </location>
</feature>